<dbReference type="Pfam" id="PF12256">
    <property type="entry name" value="TcdB_toxin_midN"/>
    <property type="match status" value="1"/>
</dbReference>
<protein>
    <submittedName>
        <fullName evidence="3">Insecticide toxin TcdB middle/N-terminal region family protein</fullName>
    </submittedName>
</protein>
<dbReference type="AlphaFoldDB" id="A0A1V3XRL8"/>
<comment type="caution">
    <text evidence="3">The sequence shown here is derived from an EMBL/GenBank/DDBJ whole genome shotgun (WGS) entry which is preliminary data.</text>
</comment>
<organism evidence="3 4">
    <name type="scientific">Mycobacterium kansasii</name>
    <dbReference type="NCBI Taxonomy" id="1768"/>
    <lineage>
        <taxon>Bacteria</taxon>
        <taxon>Bacillati</taxon>
        <taxon>Actinomycetota</taxon>
        <taxon>Actinomycetes</taxon>
        <taxon>Mycobacteriales</taxon>
        <taxon>Mycobacteriaceae</taxon>
        <taxon>Mycobacterium</taxon>
    </lineage>
</organism>
<dbReference type="Proteomes" id="UP000189229">
    <property type="component" value="Unassembled WGS sequence"/>
</dbReference>
<evidence type="ECO:0000313" key="3">
    <source>
        <dbReference type="EMBL" id="OOK81720.1"/>
    </source>
</evidence>
<dbReference type="InterPro" id="IPR022045">
    <property type="entry name" value="TcdB_toxin_mid/N"/>
</dbReference>
<dbReference type="EMBL" id="MVBM01000001">
    <property type="protein sequence ID" value="OOK81720.1"/>
    <property type="molecule type" value="Genomic_DNA"/>
</dbReference>
<sequence length="295" mass="32259">MGGAKPHLLVATTNNMGAETRVEYAPSTRFYLADKRAGAPWPLPLPFPVHVVERIVVVDHISGNRYGTRFAYHYGYFDVVEREFRGFAKVDQWDSEAFAALDPAGAAPVAANLEASAQVPPAHTVTWFHTGQWERRAEFDAALARDYYGQPQLGEPVVPAGLTVDEEREARRALKARCCAARSTDWTAPAASRTLLGDRKRQHRALPATPGRQPARRLPHRASGDDHAALRTRAGRPSGPTRPDPRGRRPRQCRACGAGGVRAGHAGRRVAARGAGRAGRRACAARREPDDRTSQ</sequence>
<gene>
    <name evidence="3" type="ORF">BZL30_0865</name>
</gene>
<evidence type="ECO:0000256" key="1">
    <source>
        <dbReference type="SAM" id="MobiDB-lite"/>
    </source>
</evidence>
<name>A0A1V3XRL8_MYCKA</name>
<feature type="domain" description="Insecticide toxin TcdB middle/N-terminal" evidence="2">
    <location>
        <begin position="5"/>
        <end position="96"/>
    </location>
</feature>
<evidence type="ECO:0000259" key="2">
    <source>
        <dbReference type="Pfam" id="PF12256"/>
    </source>
</evidence>
<proteinExistence type="predicted"/>
<feature type="compositionally biased region" description="Basic and acidic residues" evidence="1">
    <location>
        <begin position="285"/>
        <end position="295"/>
    </location>
</feature>
<evidence type="ECO:0000313" key="4">
    <source>
        <dbReference type="Proteomes" id="UP000189229"/>
    </source>
</evidence>
<feature type="region of interest" description="Disordered" evidence="1">
    <location>
        <begin position="197"/>
        <end position="295"/>
    </location>
</feature>
<reference evidence="3 4" key="1">
    <citation type="submission" date="2017-02" db="EMBL/GenBank/DDBJ databases">
        <title>Complete genome sequences of Mycobacterium kansasii strains isolated from rhesus macaques.</title>
        <authorList>
            <person name="Panda A."/>
            <person name="Nagaraj S."/>
            <person name="Zhao X."/>
            <person name="Tettelin H."/>
            <person name="Detolla L.J."/>
        </authorList>
    </citation>
    <scope>NUCLEOTIDE SEQUENCE [LARGE SCALE GENOMIC DNA]</scope>
    <source>
        <strain evidence="3 4">11-3813</strain>
    </source>
</reference>
<accession>A0A1V3XRL8</accession>